<dbReference type="EMBL" id="MN102098">
    <property type="protein sequence ID" value="QDJ97096.1"/>
    <property type="molecule type" value="Genomic_DNA"/>
</dbReference>
<gene>
    <name evidence="1" type="ORF">D3_0098</name>
</gene>
<keyword evidence="2" id="KW-1185">Reference proteome</keyword>
<evidence type="ECO:0000313" key="1">
    <source>
        <dbReference type="EMBL" id="QDJ97096.1"/>
    </source>
</evidence>
<reference evidence="1 2" key="1">
    <citation type="submission" date="2019-06" db="EMBL/GenBank/DDBJ databases">
        <title>Complete genome sequence of Aeromonas hydrophila bacteriophage D3.</title>
        <authorList>
            <person name="Rai S."/>
            <person name="Tyagi A."/>
            <person name="Kumar N."/>
            <person name="Singh N."/>
        </authorList>
    </citation>
    <scope>NUCLEOTIDE SEQUENCE [LARGE SCALE GENOMIC DNA]</scope>
</reference>
<name>A0A514TVP0_9CAUD</name>
<proteinExistence type="predicted"/>
<protein>
    <submittedName>
        <fullName evidence="1">Uncharacterized protein</fullName>
    </submittedName>
</protein>
<accession>A0A514TVP0</accession>
<evidence type="ECO:0000313" key="2">
    <source>
        <dbReference type="Proteomes" id="UP000319658"/>
    </source>
</evidence>
<dbReference type="Proteomes" id="UP000319658">
    <property type="component" value="Segment"/>
</dbReference>
<organism evidence="1 2">
    <name type="scientific">Aeromonas phage D3</name>
    <dbReference type="NCBI Taxonomy" id="2593327"/>
    <lineage>
        <taxon>Viruses</taxon>
        <taxon>Duplodnaviria</taxon>
        <taxon>Heunggongvirae</taxon>
        <taxon>Uroviricota</taxon>
        <taxon>Caudoviricetes</taxon>
        <taxon>Chimalliviridae</taxon>
        <taxon>Ludhianavirus</taxon>
        <taxon>Ludhianavirus D3</taxon>
    </lineage>
</organism>
<sequence length="222" mass="25272">MIYERYNAVRKRLIELHKAMTKYTYDVVAPPSAFMQMEELKDTVARERYKIGLDRLGDLVERPMTIMKMASAISINGDDSQIHFRWPRRDIPDIYENIQEYIKLWLEIKTDYAWLKAASLEELEYLEAVAKFVFGPYKEYRAGKINKEINRGGTGSDLLDALTGVWMLGEEGMQEISFVSHIALYREANGISKGISTNLGHSETLESLLRGSSFGGGMSGLV</sequence>